<dbReference type="Gene3D" id="1.20.58.410">
    <property type="entry name" value="Release factor"/>
    <property type="match status" value="1"/>
</dbReference>
<dbReference type="Gene3D" id="3.30.70.1660">
    <property type="match status" value="1"/>
</dbReference>
<feature type="coiled-coil region" evidence="6">
    <location>
        <begin position="280"/>
        <end position="312"/>
    </location>
</feature>
<dbReference type="PANTHER" id="PTHR43116">
    <property type="entry name" value="PEPTIDE CHAIN RELEASE FACTOR 2"/>
    <property type="match status" value="1"/>
</dbReference>
<dbReference type="Gene3D" id="3.30.160.20">
    <property type="match status" value="1"/>
</dbReference>
<dbReference type="NCBIfam" id="TIGR00020">
    <property type="entry name" value="prfB"/>
    <property type="match status" value="1"/>
</dbReference>
<dbReference type="Pfam" id="PF03462">
    <property type="entry name" value="PCRF"/>
    <property type="match status" value="1"/>
</dbReference>
<keyword evidence="2 4" id="KW-0488">Methylation</keyword>
<dbReference type="Pfam" id="PF00472">
    <property type="entry name" value="RF-1"/>
    <property type="match status" value="1"/>
</dbReference>
<dbReference type="SUPFAM" id="SSF75620">
    <property type="entry name" value="Release factor"/>
    <property type="match status" value="1"/>
</dbReference>
<comment type="subcellular location">
    <subcellularLocation>
        <location evidence="4">Cytoplasm</location>
    </subcellularLocation>
</comment>
<keyword evidence="3 4" id="KW-0648">Protein biosynthesis</keyword>
<dbReference type="InterPro" id="IPR005139">
    <property type="entry name" value="PCRF"/>
</dbReference>
<dbReference type="InterPro" id="IPR004374">
    <property type="entry name" value="PrfB"/>
</dbReference>
<evidence type="ECO:0000256" key="3">
    <source>
        <dbReference type="ARBA" id="ARBA00022917"/>
    </source>
</evidence>
<evidence type="ECO:0000256" key="2">
    <source>
        <dbReference type="ARBA" id="ARBA00022481"/>
    </source>
</evidence>
<evidence type="ECO:0000259" key="7">
    <source>
        <dbReference type="PROSITE" id="PS00745"/>
    </source>
</evidence>
<evidence type="ECO:0000256" key="5">
    <source>
        <dbReference type="NCBIfam" id="TIGR00020"/>
    </source>
</evidence>
<organism evidence="8 9">
    <name type="scientific">Thalassolituus hydrocarboniclasticus</name>
    <dbReference type="NCBI Taxonomy" id="2742796"/>
    <lineage>
        <taxon>Bacteria</taxon>
        <taxon>Pseudomonadati</taxon>
        <taxon>Pseudomonadota</taxon>
        <taxon>Gammaproteobacteria</taxon>
        <taxon>Oceanospirillales</taxon>
        <taxon>Oceanospirillaceae</taxon>
        <taxon>Thalassolituus</taxon>
    </lineage>
</organism>
<keyword evidence="4" id="KW-0963">Cytoplasm</keyword>
<dbReference type="SMART" id="SM00937">
    <property type="entry name" value="PCRF"/>
    <property type="match status" value="1"/>
</dbReference>
<sequence length="364" mass="41129">MEINPILETIKDLTARTDVLRGYLDYANKLERLEEVEQELSQGDVWDNPERAQELGKERSALENVVKTIDTLDTGLSDARDLLDMAVEEEDENSVEDIRAELAALQKELEVLEFRRMFSGELDPNNCYVEIQSGSGGTEAQDWANMMLRMYLRWIEAHGFKGELMEVSEGEVAGIKGATIRVEGEYAYGWLRTETGVHRLVRKSPFDSGNRRHTSFSSVFVSPEVDDNIDIEINPADLRIDVYRASGAGGQHVNRTESAVRITHMPSGIVTQCQNDRSQHKNKDQAMKQLKAKLYELEMQKRNAEAQALEDTKSDIGWGSQIRSYVLDDARIKDLRTGVETRNTQAVLDGDLDQFIEASLKKGL</sequence>
<comment type="function">
    <text evidence="4">Peptide chain release factor 2 directs the termination of translation in response to the peptide chain termination codons UGA and UAA.</text>
</comment>
<evidence type="ECO:0000256" key="6">
    <source>
        <dbReference type="SAM" id="Coils"/>
    </source>
</evidence>
<accession>A0ABY6AB48</accession>
<dbReference type="RefSeq" id="WP_260996990.1">
    <property type="nucleotide sequence ID" value="NZ_CP054475.1"/>
</dbReference>
<dbReference type="Proteomes" id="UP001065322">
    <property type="component" value="Chromosome"/>
</dbReference>
<feature type="coiled-coil region" evidence="6">
    <location>
        <begin position="88"/>
        <end position="115"/>
    </location>
</feature>
<feature type="domain" description="Prokaryotic-type class I peptide chain release factors" evidence="7">
    <location>
        <begin position="244"/>
        <end position="260"/>
    </location>
</feature>
<dbReference type="PANTHER" id="PTHR43116:SF3">
    <property type="entry name" value="CLASS I PEPTIDE CHAIN RELEASE FACTOR"/>
    <property type="match status" value="1"/>
</dbReference>
<reference evidence="9" key="1">
    <citation type="submission" date="2020-06" db="EMBL/GenBank/DDBJ databases">
        <title>Thalassolituus marinus alknpb1M-1, a hydrocarbon-degrading bacterium isolated from the deep-sea overlying water using an in-situ strategy from the South China Sea basin.</title>
        <authorList>
            <person name="Dong C."/>
            <person name="Chen Y."/>
            <person name="Shao Z."/>
        </authorList>
    </citation>
    <scope>NUCLEOTIDE SEQUENCE [LARGE SCALE GENOMIC DNA]</scope>
    <source>
        <strain evidence="9">alknpb1M-1</strain>
    </source>
</reference>
<evidence type="ECO:0000313" key="8">
    <source>
        <dbReference type="EMBL" id="UXD88249.1"/>
    </source>
</evidence>
<dbReference type="HAMAP" id="MF_00094">
    <property type="entry name" value="Rel_fac_2"/>
    <property type="match status" value="1"/>
</dbReference>
<evidence type="ECO:0000256" key="4">
    <source>
        <dbReference type="HAMAP-Rule" id="MF_00094"/>
    </source>
</evidence>
<feature type="modified residue" description="N5-methylglutamine" evidence="4">
    <location>
        <position position="251"/>
    </location>
</feature>
<comment type="PTM">
    <text evidence="4">Methylated by PrmC. Methylation increases the termination efficiency of RF2.</text>
</comment>
<protein>
    <recommendedName>
        <fullName evidence="4 5">Peptide chain release factor 2</fullName>
        <shortName evidence="4">RF-2</shortName>
    </recommendedName>
</protein>
<evidence type="ECO:0000256" key="1">
    <source>
        <dbReference type="ARBA" id="ARBA00010835"/>
    </source>
</evidence>
<name>A0ABY6AB48_9GAMM</name>
<keyword evidence="9" id="KW-1185">Reference proteome</keyword>
<evidence type="ECO:0000313" key="9">
    <source>
        <dbReference type="Proteomes" id="UP001065322"/>
    </source>
</evidence>
<dbReference type="EMBL" id="CP054475">
    <property type="protein sequence ID" value="UXD88249.1"/>
    <property type="molecule type" value="Genomic_DNA"/>
</dbReference>
<comment type="similarity">
    <text evidence="1 4">Belongs to the prokaryotic/mitochondrial release factor family.</text>
</comment>
<gene>
    <name evidence="4 8" type="primary">prfB</name>
    <name evidence="8" type="ORF">HUF19_12815</name>
</gene>
<dbReference type="PROSITE" id="PS00745">
    <property type="entry name" value="RF_PROK_I"/>
    <property type="match status" value="1"/>
</dbReference>
<keyword evidence="6" id="KW-0175">Coiled coil</keyword>
<proteinExistence type="inferred from homology"/>
<dbReference type="InterPro" id="IPR000352">
    <property type="entry name" value="Pep_chain_release_fac_I"/>
</dbReference>
<dbReference type="InterPro" id="IPR045853">
    <property type="entry name" value="Pep_chain_release_fac_I_sf"/>
</dbReference>